<dbReference type="Proteomes" id="UP000319829">
    <property type="component" value="Unassembled WGS sequence"/>
</dbReference>
<dbReference type="PANTHER" id="PTHR39425:SF1">
    <property type="entry name" value="CYTOCHROME C7-LIKE DOMAIN-CONTAINING PROTEIN"/>
    <property type="match status" value="1"/>
</dbReference>
<gene>
    <name evidence="3" type="ORF">E6K74_12030</name>
</gene>
<reference evidence="3 4" key="1">
    <citation type="journal article" date="2019" name="Nat. Microbiol.">
        <title>Mediterranean grassland soil C-N compound turnover is dependent on rainfall and depth, and is mediated by genomically divergent microorganisms.</title>
        <authorList>
            <person name="Diamond S."/>
            <person name="Andeer P.F."/>
            <person name="Li Z."/>
            <person name="Crits-Christoph A."/>
            <person name="Burstein D."/>
            <person name="Anantharaman K."/>
            <person name="Lane K.R."/>
            <person name="Thomas B.C."/>
            <person name="Pan C."/>
            <person name="Northen T.R."/>
            <person name="Banfield J.F."/>
        </authorList>
    </citation>
    <scope>NUCLEOTIDE SEQUENCE [LARGE SCALE GENOMIC DNA]</scope>
    <source>
        <strain evidence="3">WS_4</strain>
    </source>
</reference>
<dbReference type="InterPro" id="IPR036280">
    <property type="entry name" value="Multihaem_cyt_sf"/>
</dbReference>
<evidence type="ECO:0000259" key="2">
    <source>
        <dbReference type="Pfam" id="PF14522"/>
    </source>
</evidence>
<dbReference type="SUPFAM" id="SSF48695">
    <property type="entry name" value="Multiheme cytochromes"/>
    <property type="match status" value="1"/>
</dbReference>
<keyword evidence="1" id="KW-0812">Transmembrane</keyword>
<dbReference type="Gene3D" id="3.90.10.10">
    <property type="entry name" value="Cytochrome C3"/>
    <property type="match status" value="2"/>
</dbReference>
<name>A0A538SMA6_UNCEI</name>
<dbReference type="AlphaFoldDB" id="A0A538SMA6"/>
<protein>
    <submittedName>
        <fullName evidence="3">Cytochrome C</fullName>
    </submittedName>
</protein>
<sequence length="175" mass="19760">MVSGDLSTLNPKQFFAIALILLVLGGWSFFDSFSNVGYAPQQPIPFSHKLHAGTNKIPCLYCHSNAERSRHATIPAMAVCMNCHTVVRTDRPAIQMVTAYYQAGKPMPWIRVHREADYVYFSHQWHIARGFACQTCHGQVQNMDVIQQSKDLKMGFCISCHRQNKAPTDCNTCHT</sequence>
<keyword evidence="1" id="KW-0472">Membrane</keyword>
<dbReference type="PANTHER" id="PTHR39425">
    <property type="entry name" value="LIPOPROTEIN CYTOCHROME C"/>
    <property type="match status" value="1"/>
</dbReference>
<comment type="caution">
    <text evidence="3">The sequence shown here is derived from an EMBL/GenBank/DDBJ whole genome shotgun (WGS) entry which is preliminary data.</text>
</comment>
<evidence type="ECO:0000313" key="3">
    <source>
        <dbReference type="EMBL" id="TMQ52506.1"/>
    </source>
</evidence>
<dbReference type="CDD" id="cd08168">
    <property type="entry name" value="Cytochrom_C3"/>
    <property type="match status" value="1"/>
</dbReference>
<dbReference type="Pfam" id="PF14522">
    <property type="entry name" value="Cytochrome_C7"/>
    <property type="match status" value="1"/>
</dbReference>
<accession>A0A538SMA6</accession>
<feature type="transmembrane region" description="Helical" evidence="1">
    <location>
        <begin position="12"/>
        <end position="30"/>
    </location>
</feature>
<organism evidence="3 4">
    <name type="scientific">Eiseniibacteriota bacterium</name>
    <dbReference type="NCBI Taxonomy" id="2212470"/>
    <lineage>
        <taxon>Bacteria</taxon>
        <taxon>Candidatus Eiseniibacteriota</taxon>
    </lineage>
</organism>
<keyword evidence="1" id="KW-1133">Transmembrane helix</keyword>
<evidence type="ECO:0000256" key="1">
    <source>
        <dbReference type="SAM" id="Phobius"/>
    </source>
</evidence>
<dbReference type="EMBL" id="VBOU01000097">
    <property type="protein sequence ID" value="TMQ52506.1"/>
    <property type="molecule type" value="Genomic_DNA"/>
</dbReference>
<dbReference type="InterPro" id="IPR029467">
    <property type="entry name" value="Cyt_c7-like"/>
</dbReference>
<evidence type="ECO:0000313" key="4">
    <source>
        <dbReference type="Proteomes" id="UP000319829"/>
    </source>
</evidence>
<proteinExistence type="predicted"/>
<feature type="domain" description="Cytochrome c7-like" evidence="2">
    <location>
        <begin position="119"/>
        <end position="175"/>
    </location>
</feature>